<dbReference type="Pfam" id="PF13472">
    <property type="entry name" value="Lipase_GDSL_2"/>
    <property type="match status" value="1"/>
</dbReference>
<feature type="domain" description="SGNH hydrolase-type esterase" evidence="1">
    <location>
        <begin position="59"/>
        <end position="262"/>
    </location>
</feature>
<dbReference type="AlphaFoldDB" id="A0A5C5XYL1"/>
<evidence type="ECO:0000313" key="3">
    <source>
        <dbReference type="Proteomes" id="UP000317238"/>
    </source>
</evidence>
<evidence type="ECO:0000313" key="2">
    <source>
        <dbReference type="EMBL" id="TWT68080.1"/>
    </source>
</evidence>
<organism evidence="2 3">
    <name type="scientific">Crateriforma conspicua</name>
    <dbReference type="NCBI Taxonomy" id="2527996"/>
    <lineage>
        <taxon>Bacteria</taxon>
        <taxon>Pseudomonadati</taxon>
        <taxon>Planctomycetota</taxon>
        <taxon>Planctomycetia</taxon>
        <taxon>Planctomycetales</taxon>
        <taxon>Planctomycetaceae</taxon>
        <taxon>Crateriforma</taxon>
    </lineage>
</organism>
<protein>
    <recommendedName>
        <fullName evidence="1">SGNH hydrolase-type esterase domain-containing protein</fullName>
    </recommendedName>
</protein>
<dbReference type="RefSeq" id="WP_145297198.1">
    <property type="nucleotide sequence ID" value="NZ_SJPL01000001.1"/>
</dbReference>
<name>A0A5C5XYL1_9PLAN</name>
<proteinExistence type="predicted"/>
<dbReference type="GO" id="GO:0016788">
    <property type="term" value="F:hydrolase activity, acting on ester bonds"/>
    <property type="evidence" value="ECO:0007669"/>
    <property type="project" value="UniProtKB-ARBA"/>
</dbReference>
<dbReference type="InterPro" id="IPR036514">
    <property type="entry name" value="SGNH_hydro_sf"/>
</dbReference>
<keyword evidence="3" id="KW-1185">Reference proteome</keyword>
<sequence length="318" mass="35463">MTKRTLVAVVTGMVVVAAMVATIEFWLRRPVGDGPAGPKVADAPFDTVWTDRPVQLVGIGDSVTRGLGARTTAHSYFRRLIENPPDEWSDMRGKCLSAVLPNLQATNLAVSGSTSPMHLDVIENDLPSYPDDVFGLVVMTTGGNDLIHSYGRLPPREAAMFGSTLQQALPWIDRFEARLNQMLQRTIDRFPGGCEIYLADIYDPTDGVGDGASVFLPAWPDGLEIHSRYNEVIHRAADRLASVHLVPMHKTFLGHGSHCRQFWRSTYDASDPHYWFWDNIEDPNTRGYDAIRRVFLNEIVRNTNLRMESNPQSLATQG</sequence>
<comment type="caution">
    <text evidence="2">The sequence shown here is derived from an EMBL/GenBank/DDBJ whole genome shotgun (WGS) entry which is preliminary data.</text>
</comment>
<dbReference type="OrthoDB" id="265515at2"/>
<gene>
    <name evidence="2" type="ORF">Pan14r_03180</name>
</gene>
<evidence type="ECO:0000259" key="1">
    <source>
        <dbReference type="Pfam" id="PF13472"/>
    </source>
</evidence>
<accession>A0A5C5XYL1</accession>
<dbReference type="Gene3D" id="3.40.50.1110">
    <property type="entry name" value="SGNH hydrolase"/>
    <property type="match status" value="1"/>
</dbReference>
<dbReference type="InterPro" id="IPR013830">
    <property type="entry name" value="SGNH_hydro"/>
</dbReference>
<dbReference type="CDD" id="cd00229">
    <property type="entry name" value="SGNH_hydrolase"/>
    <property type="match status" value="1"/>
</dbReference>
<dbReference type="SUPFAM" id="SSF52266">
    <property type="entry name" value="SGNH hydrolase"/>
    <property type="match status" value="1"/>
</dbReference>
<reference evidence="2 3" key="1">
    <citation type="submission" date="2019-02" db="EMBL/GenBank/DDBJ databases">
        <title>Deep-cultivation of Planctomycetes and their phenomic and genomic characterization uncovers novel biology.</title>
        <authorList>
            <person name="Wiegand S."/>
            <person name="Jogler M."/>
            <person name="Boedeker C."/>
            <person name="Pinto D."/>
            <person name="Vollmers J."/>
            <person name="Rivas-Marin E."/>
            <person name="Kohn T."/>
            <person name="Peeters S.H."/>
            <person name="Heuer A."/>
            <person name="Rast P."/>
            <person name="Oberbeckmann S."/>
            <person name="Bunk B."/>
            <person name="Jeske O."/>
            <person name="Meyerdierks A."/>
            <person name="Storesund J.E."/>
            <person name="Kallscheuer N."/>
            <person name="Luecker S."/>
            <person name="Lage O.M."/>
            <person name="Pohl T."/>
            <person name="Merkel B.J."/>
            <person name="Hornburger P."/>
            <person name="Mueller R.-W."/>
            <person name="Bruemmer F."/>
            <person name="Labrenz M."/>
            <person name="Spormann A.M."/>
            <person name="Op Den Camp H."/>
            <person name="Overmann J."/>
            <person name="Amann R."/>
            <person name="Jetten M.S.M."/>
            <person name="Mascher T."/>
            <person name="Medema M.H."/>
            <person name="Devos D.P."/>
            <person name="Kaster A.-K."/>
            <person name="Ovreas L."/>
            <person name="Rohde M."/>
            <person name="Galperin M.Y."/>
            <person name="Jogler C."/>
        </authorList>
    </citation>
    <scope>NUCLEOTIDE SEQUENCE [LARGE SCALE GENOMIC DNA]</scope>
    <source>
        <strain evidence="2 3">Pan14r</strain>
    </source>
</reference>
<dbReference type="EMBL" id="SJPL01000001">
    <property type="protein sequence ID" value="TWT68080.1"/>
    <property type="molecule type" value="Genomic_DNA"/>
</dbReference>
<dbReference type="Proteomes" id="UP000317238">
    <property type="component" value="Unassembled WGS sequence"/>
</dbReference>